<keyword evidence="2" id="KW-0328">Glycosyltransferase</keyword>
<reference evidence="2" key="2">
    <citation type="submission" date="2020-09" db="EMBL/GenBank/DDBJ databases">
        <authorList>
            <person name="Sun Q."/>
            <person name="Ohkuma M."/>
        </authorList>
    </citation>
    <scope>NUCLEOTIDE SEQUENCE</scope>
    <source>
        <strain evidence="2">JCM 15759</strain>
    </source>
</reference>
<proteinExistence type="predicted"/>
<dbReference type="InterPro" id="IPR029057">
    <property type="entry name" value="PRTase-like"/>
</dbReference>
<name>A0A830FLW5_HALAR</name>
<comment type="caution">
    <text evidence="2">The sequence shown here is derived from an EMBL/GenBank/DDBJ whole genome shotgun (WGS) entry which is preliminary data.</text>
</comment>
<organism evidence="2 3">
    <name type="scientific">Haloarcula argentinensis</name>
    <dbReference type="NCBI Taxonomy" id="43776"/>
    <lineage>
        <taxon>Archaea</taxon>
        <taxon>Methanobacteriati</taxon>
        <taxon>Methanobacteriota</taxon>
        <taxon>Stenosarchaea group</taxon>
        <taxon>Halobacteria</taxon>
        <taxon>Halobacteriales</taxon>
        <taxon>Haloarculaceae</taxon>
        <taxon>Haloarcula</taxon>
    </lineage>
</organism>
<dbReference type="GO" id="GO:0016757">
    <property type="term" value="F:glycosyltransferase activity"/>
    <property type="evidence" value="ECO:0007669"/>
    <property type="project" value="UniProtKB-KW"/>
</dbReference>
<gene>
    <name evidence="2" type="ORF">GCM10009006_17820</name>
</gene>
<evidence type="ECO:0000259" key="1">
    <source>
        <dbReference type="Pfam" id="PF00156"/>
    </source>
</evidence>
<evidence type="ECO:0000313" key="2">
    <source>
        <dbReference type="EMBL" id="GGM37100.1"/>
    </source>
</evidence>
<sequence length="237" mass="25970">MFDFPEAGSMRKYLRLDSELTSMRRNRSPTFENRQAAGKRLGEALRERDIEVNIVLAIPRGGLPVGRPVADTLGVPLDIAVAKKIGAPNNPEYAIGAVAADGTVWLNSDVIDRREIPRDYVANTRAEMADAAKQKAQRYRDSESSPSLTGKRVCLVDDGVATGATARACIEQIRQADPERLVLAVPVASPRAMSDLEALVDEVVCLEVPSEFRAVGQYYEQFEQVSDEAAMSYLAEE</sequence>
<dbReference type="SUPFAM" id="SSF53271">
    <property type="entry name" value="PRTase-like"/>
    <property type="match status" value="1"/>
</dbReference>
<dbReference type="Proteomes" id="UP000656367">
    <property type="component" value="Unassembled WGS sequence"/>
</dbReference>
<dbReference type="EMBL" id="BMON01000002">
    <property type="protein sequence ID" value="GGM37100.1"/>
    <property type="molecule type" value="Genomic_DNA"/>
</dbReference>
<feature type="domain" description="Phosphoribosyltransferase" evidence="1">
    <location>
        <begin position="44"/>
        <end position="219"/>
    </location>
</feature>
<keyword evidence="2" id="KW-0808">Transferase</keyword>
<reference evidence="2" key="1">
    <citation type="journal article" date="2014" name="Int. J. Syst. Evol. Microbiol.">
        <title>Complete genome sequence of Corynebacterium casei LMG S-19264T (=DSM 44701T), isolated from a smear-ripened cheese.</title>
        <authorList>
            <consortium name="US DOE Joint Genome Institute (JGI-PGF)"/>
            <person name="Walter F."/>
            <person name="Albersmeier A."/>
            <person name="Kalinowski J."/>
            <person name="Ruckert C."/>
        </authorList>
    </citation>
    <scope>NUCLEOTIDE SEQUENCE</scope>
    <source>
        <strain evidence="2">JCM 15759</strain>
    </source>
</reference>
<dbReference type="Gene3D" id="3.30.1310.20">
    <property type="entry name" value="PRTase-like"/>
    <property type="match status" value="1"/>
</dbReference>
<accession>A0A830FLW5</accession>
<dbReference type="InterPro" id="IPR000836">
    <property type="entry name" value="PRTase_dom"/>
</dbReference>
<evidence type="ECO:0000313" key="3">
    <source>
        <dbReference type="Proteomes" id="UP000656367"/>
    </source>
</evidence>
<dbReference type="CDD" id="cd06223">
    <property type="entry name" value="PRTases_typeI"/>
    <property type="match status" value="1"/>
</dbReference>
<protein>
    <submittedName>
        <fullName evidence="2">Phosphoribosyltransferase</fullName>
    </submittedName>
</protein>
<dbReference type="AlphaFoldDB" id="A0A830FLW5"/>
<dbReference type="Pfam" id="PF00156">
    <property type="entry name" value="Pribosyltran"/>
    <property type="match status" value="1"/>
</dbReference>
<dbReference type="Gene3D" id="3.40.50.2020">
    <property type="match status" value="1"/>
</dbReference>